<evidence type="ECO:0000313" key="3">
    <source>
        <dbReference type="Proteomes" id="UP001295684"/>
    </source>
</evidence>
<dbReference type="AlphaFoldDB" id="A0AAD1XGD3"/>
<evidence type="ECO:0000313" key="2">
    <source>
        <dbReference type="EMBL" id="CAI2370976.1"/>
    </source>
</evidence>
<accession>A0AAD1XGD3</accession>
<protein>
    <submittedName>
        <fullName evidence="2">Uncharacterized protein</fullName>
    </submittedName>
</protein>
<keyword evidence="3" id="KW-1185">Reference proteome</keyword>
<feature type="compositionally biased region" description="Polar residues" evidence="1">
    <location>
        <begin position="101"/>
        <end position="112"/>
    </location>
</feature>
<proteinExistence type="predicted"/>
<comment type="caution">
    <text evidence="2">The sequence shown here is derived from an EMBL/GenBank/DDBJ whole genome shotgun (WGS) entry which is preliminary data.</text>
</comment>
<name>A0AAD1XGD3_EUPCR</name>
<evidence type="ECO:0000256" key="1">
    <source>
        <dbReference type="SAM" id="MobiDB-lite"/>
    </source>
</evidence>
<feature type="region of interest" description="Disordered" evidence="1">
    <location>
        <begin position="242"/>
        <end position="272"/>
    </location>
</feature>
<feature type="compositionally biased region" description="Low complexity" evidence="1">
    <location>
        <begin position="246"/>
        <end position="259"/>
    </location>
</feature>
<dbReference type="Proteomes" id="UP001295684">
    <property type="component" value="Unassembled WGS sequence"/>
</dbReference>
<gene>
    <name evidence="2" type="ORF">ECRASSUSDP1_LOCUS12296</name>
</gene>
<organism evidence="2 3">
    <name type="scientific">Euplotes crassus</name>
    <dbReference type="NCBI Taxonomy" id="5936"/>
    <lineage>
        <taxon>Eukaryota</taxon>
        <taxon>Sar</taxon>
        <taxon>Alveolata</taxon>
        <taxon>Ciliophora</taxon>
        <taxon>Intramacronucleata</taxon>
        <taxon>Spirotrichea</taxon>
        <taxon>Hypotrichia</taxon>
        <taxon>Euplotida</taxon>
        <taxon>Euplotidae</taxon>
        <taxon>Moneuplotes</taxon>
    </lineage>
</organism>
<dbReference type="EMBL" id="CAMPGE010012195">
    <property type="protein sequence ID" value="CAI2370976.1"/>
    <property type="molecule type" value="Genomic_DNA"/>
</dbReference>
<reference evidence="2" key="1">
    <citation type="submission" date="2023-07" db="EMBL/GenBank/DDBJ databases">
        <authorList>
            <consortium name="AG Swart"/>
            <person name="Singh M."/>
            <person name="Singh A."/>
            <person name="Seah K."/>
            <person name="Emmerich C."/>
        </authorList>
    </citation>
    <scope>NUCLEOTIDE SEQUENCE</scope>
    <source>
        <strain evidence="2">DP1</strain>
    </source>
</reference>
<feature type="region of interest" description="Disordered" evidence="1">
    <location>
        <begin position="1"/>
        <end position="24"/>
    </location>
</feature>
<sequence length="337" mass="39585">MKTQGKLAPLRVSQDYQKDKTKRQIMPRSTSFVISPKSFKIKKIQRTHHRNSNNDVHFEKFEESRARFERRKPALLLPLNDIKVVNQEVCQNSIEINQTNSQTNLGLQNQGSDEARDWSSSEEEKYEQDKKMAMFYKEVERKVKQKEWAKRHLDFLKARKENEKYNTEIDSQIQLYREILQYPNKLGKIKKKLNNPKKKKQRRLKRVRNTHSMPDLTNIIQKRSFLPQVNCGEKAQETYGKVSQPSHINSSNNTIHISSKASKGLNSGSKREERLQSSIKYYKDLYSSKIRKKNVQNLGKPSLNLLPFQYSLQSVKPLQTAASKLVKSYHKSTNFRK</sequence>
<feature type="region of interest" description="Disordered" evidence="1">
    <location>
        <begin position="101"/>
        <end position="124"/>
    </location>
</feature>
<feature type="compositionally biased region" description="Basic and acidic residues" evidence="1">
    <location>
        <begin position="113"/>
        <end position="124"/>
    </location>
</feature>